<dbReference type="PANTHER" id="PTHR11439">
    <property type="entry name" value="GAG-POL-RELATED RETROTRANSPOSON"/>
    <property type="match status" value="1"/>
</dbReference>
<sequence length="1105" mass="125325">MHSPLQSHMKAALRVLRYLKGSHGLGIQFDRVSNLKLEVFSNADWAKCPKTKKIVTGYYVFFGKSLVSWKRKKQATLSKSSTEVEYRSMASATCEIIWLGNLLHSLGKKTSNGSVPNPLFVKDYRPISLIGIQYKIIAKILANRLSKVIDSIISQEQLAFISCRQILDGPLILSKIIDWYKKQNKKLLLFKVDFEKAFDSDHKDMENIIRVLHVFYMASGLKININKSNLFGVGVSSEEVANMAANSGGLGIYFMSIFKAPNMVIKVSKSLRALFFWGSTEDNKNIAWVKWSNILASFNKRGLGVGDGSLIRFGIDTWGGDLPLRDRFNRSFSDFVHMLDIIGSVEVRKDIESCFWYFSNDGNFSVSSICHHIDDHLLPSMASSTMWCKFIPMKVNIFMWRLSLDRLPHRFNLSSRGELEYDPKIEKTAKRLIHLLPTFHGLAGEDPHKHLKEFHVVCSTMKPREVTEEQIKLHAFPFSLVDKAKDWLYYLPSGKTYVEFVNSIEKRYTSIGRGLLTMDRNMIDAASGGALVHKMHTEARTLISNMAANSQQFGTRQECPTKSVSEVKTSYDQRLDNLTSLVEKLVMGNSTQQVKSYGICSVVGHPTDMCLTLQDGIPKQMNKVGGFPGPPQRKYDPFSSTYNPRWRDHPNFSYRSRSNSFQQQYPKPTTHSHPSFLNSSMSLEDIVKKLATSTQQYKQDTKSTIQHLENQIGQLATSVNQLKSQASGKLPSQTVNNPKQKVSAITLQSVKVLEEKTHKPSKRDLEKEIVKEGSTSQTNQLQEMTRPLDEIKIPPLFPGCFAKSRKQVQEKEILTTFYKVEVNIPPLDAIKQVPRYAKFLKELCTSKRKLKGNEKVLLGENVSAMIQKKLPIKCKDPGRPFLKTARTNICVHEVTLTMEFDGQVIMFNIYNSMKYPGNEHFVFSIDVIDSLVQKVFKLNDEDSLKVALTNTISQSENKELEPNSNLQEAISRLNSLAPVNKIVSYLGLPLNNAKLLPSIVQAPKLELKKLPDHLKYLFLGEGDILPVISSNKLTPVEDERLIRILRDYKEVIGWTVADISGISPFTCMHKILLEERATPSKQVQRRLNPPIMEVVKKEIQKLLDA</sequence>
<dbReference type="CDD" id="cd09272">
    <property type="entry name" value="RNase_HI_RT_Ty1"/>
    <property type="match status" value="1"/>
</dbReference>
<feature type="domain" description="Reverse transcriptase" evidence="2">
    <location>
        <begin position="121"/>
        <end position="200"/>
    </location>
</feature>
<dbReference type="Pfam" id="PF00078">
    <property type="entry name" value="RVT_1"/>
    <property type="match status" value="1"/>
</dbReference>
<evidence type="ECO:0000313" key="3">
    <source>
        <dbReference type="EMBL" id="GJS80309.1"/>
    </source>
</evidence>
<feature type="region of interest" description="Disordered" evidence="1">
    <location>
        <begin position="623"/>
        <end position="675"/>
    </location>
</feature>
<keyword evidence="3" id="KW-0548">Nucleotidyltransferase</keyword>
<reference evidence="3" key="1">
    <citation type="journal article" date="2022" name="Int. J. Mol. Sci.">
        <title>Draft Genome of Tanacetum Coccineum: Genomic Comparison of Closely Related Tanacetum-Family Plants.</title>
        <authorList>
            <person name="Yamashiro T."/>
            <person name="Shiraishi A."/>
            <person name="Nakayama K."/>
            <person name="Satake H."/>
        </authorList>
    </citation>
    <scope>NUCLEOTIDE SEQUENCE</scope>
</reference>
<dbReference type="PANTHER" id="PTHR11439:SF511">
    <property type="match status" value="1"/>
</dbReference>
<reference evidence="3" key="2">
    <citation type="submission" date="2022-01" db="EMBL/GenBank/DDBJ databases">
        <authorList>
            <person name="Yamashiro T."/>
            <person name="Shiraishi A."/>
            <person name="Satake H."/>
            <person name="Nakayama K."/>
        </authorList>
    </citation>
    <scope>NUCLEOTIDE SEQUENCE</scope>
</reference>
<gene>
    <name evidence="3" type="ORF">Tco_0730190</name>
</gene>
<dbReference type="GO" id="GO:0003887">
    <property type="term" value="F:DNA-directed DNA polymerase activity"/>
    <property type="evidence" value="ECO:0007669"/>
    <property type="project" value="UniProtKB-KW"/>
</dbReference>
<comment type="caution">
    <text evidence="3">The sequence shown here is derived from an EMBL/GenBank/DDBJ whole genome shotgun (WGS) entry which is preliminary data.</text>
</comment>
<evidence type="ECO:0000259" key="2">
    <source>
        <dbReference type="Pfam" id="PF00078"/>
    </source>
</evidence>
<keyword evidence="4" id="KW-1185">Reference proteome</keyword>
<dbReference type="InterPro" id="IPR000477">
    <property type="entry name" value="RT_dom"/>
</dbReference>
<feature type="compositionally biased region" description="Polar residues" evidence="1">
    <location>
        <begin position="653"/>
        <end position="675"/>
    </location>
</feature>
<feature type="non-terminal residue" evidence="3">
    <location>
        <position position="1105"/>
    </location>
</feature>
<dbReference type="Proteomes" id="UP001151760">
    <property type="component" value="Unassembled WGS sequence"/>
</dbReference>
<organism evidence="3 4">
    <name type="scientific">Tanacetum coccineum</name>
    <dbReference type="NCBI Taxonomy" id="301880"/>
    <lineage>
        <taxon>Eukaryota</taxon>
        <taxon>Viridiplantae</taxon>
        <taxon>Streptophyta</taxon>
        <taxon>Embryophyta</taxon>
        <taxon>Tracheophyta</taxon>
        <taxon>Spermatophyta</taxon>
        <taxon>Magnoliopsida</taxon>
        <taxon>eudicotyledons</taxon>
        <taxon>Gunneridae</taxon>
        <taxon>Pentapetalae</taxon>
        <taxon>asterids</taxon>
        <taxon>campanulids</taxon>
        <taxon>Asterales</taxon>
        <taxon>Asteraceae</taxon>
        <taxon>Asteroideae</taxon>
        <taxon>Anthemideae</taxon>
        <taxon>Anthemidinae</taxon>
        <taxon>Tanacetum</taxon>
    </lineage>
</organism>
<accession>A0ABQ4YR35</accession>
<dbReference type="Gene3D" id="3.10.10.10">
    <property type="entry name" value="HIV Type 1 Reverse Transcriptase, subunit A, domain 1"/>
    <property type="match status" value="1"/>
</dbReference>
<proteinExistence type="predicted"/>
<name>A0ABQ4YR35_9ASTR</name>
<keyword evidence="3" id="KW-0239">DNA-directed DNA polymerase</keyword>
<evidence type="ECO:0000256" key="1">
    <source>
        <dbReference type="SAM" id="MobiDB-lite"/>
    </source>
</evidence>
<evidence type="ECO:0000313" key="4">
    <source>
        <dbReference type="Proteomes" id="UP001151760"/>
    </source>
</evidence>
<dbReference type="EMBL" id="BQNB010010661">
    <property type="protein sequence ID" value="GJS80309.1"/>
    <property type="molecule type" value="Genomic_DNA"/>
</dbReference>
<keyword evidence="3" id="KW-0808">Transferase</keyword>
<protein>
    <submittedName>
        <fullName evidence="3">DNA-directed DNA polymerase</fullName>
    </submittedName>
</protein>